<name>A0A016WHS9_9BILA</name>
<dbReference type="GO" id="GO:0043529">
    <property type="term" value="C:GET complex"/>
    <property type="evidence" value="ECO:0007669"/>
    <property type="project" value="TreeGrafter"/>
</dbReference>
<organism evidence="1 2">
    <name type="scientific">Ancylostoma ceylanicum</name>
    <dbReference type="NCBI Taxonomy" id="53326"/>
    <lineage>
        <taxon>Eukaryota</taxon>
        <taxon>Metazoa</taxon>
        <taxon>Ecdysozoa</taxon>
        <taxon>Nematoda</taxon>
        <taxon>Chromadorea</taxon>
        <taxon>Rhabditida</taxon>
        <taxon>Rhabditina</taxon>
        <taxon>Rhabditomorpha</taxon>
        <taxon>Strongyloidea</taxon>
        <taxon>Ancylostomatidae</taxon>
        <taxon>Ancylostomatinae</taxon>
        <taxon>Ancylostoma</taxon>
    </lineage>
</organism>
<sequence>MKNKHANPEVLRLGSEVRRLRSELSLISPTAEFSTYFKTERILNKAVEQYDAAVAKEKMMQPSQVKVEMGVKVVAQAIGLYLLHTVSGIHATKARTYNAMGNAFVITSNFPPIEVNVHTDICRHFVSHPRFSGPSTSCFVFRQYGVMKDVFHQYRITRPYPCSFSSIVGLSLAEVFYHLK</sequence>
<keyword evidence="2" id="KW-1185">Reference proteome</keyword>
<dbReference type="PANTHER" id="PTHR42650">
    <property type="entry name" value="TAIL-ANCHORED PROTEIN INSERTION RECEPTOR WRB"/>
    <property type="match status" value="1"/>
</dbReference>
<proteinExistence type="predicted"/>
<dbReference type="GO" id="GO:0043495">
    <property type="term" value="F:protein-membrane adaptor activity"/>
    <property type="evidence" value="ECO:0007669"/>
    <property type="project" value="TreeGrafter"/>
</dbReference>
<accession>A0A016WHS9</accession>
<dbReference type="PANTHER" id="PTHR42650:SF1">
    <property type="entry name" value="GUIDED ENTRY OF TAIL-ANCHORED PROTEINS FACTOR 1"/>
    <property type="match status" value="1"/>
</dbReference>
<evidence type="ECO:0000313" key="1">
    <source>
        <dbReference type="EMBL" id="EYC38852.1"/>
    </source>
</evidence>
<comment type="caution">
    <text evidence="1">The sequence shown here is derived from an EMBL/GenBank/DDBJ whole genome shotgun (WGS) entry which is preliminary data.</text>
</comment>
<protein>
    <submittedName>
        <fullName evidence="1">Uncharacterized protein</fullName>
    </submittedName>
</protein>
<dbReference type="Proteomes" id="UP000024635">
    <property type="component" value="Unassembled WGS sequence"/>
</dbReference>
<dbReference type="EMBL" id="JARK01000291">
    <property type="protein sequence ID" value="EYC38852.1"/>
    <property type="molecule type" value="Genomic_DNA"/>
</dbReference>
<reference evidence="2" key="1">
    <citation type="journal article" date="2015" name="Nat. Genet.">
        <title>The genome and transcriptome of the zoonotic hookworm Ancylostoma ceylanicum identify infection-specific gene families.</title>
        <authorList>
            <person name="Schwarz E.M."/>
            <person name="Hu Y."/>
            <person name="Antoshechkin I."/>
            <person name="Miller M.M."/>
            <person name="Sternberg P.W."/>
            <person name="Aroian R.V."/>
        </authorList>
    </citation>
    <scope>NUCLEOTIDE SEQUENCE</scope>
    <source>
        <strain evidence="2">HY135</strain>
    </source>
</reference>
<dbReference type="GO" id="GO:0071816">
    <property type="term" value="P:tail-anchored membrane protein insertion into ER membrane"/>
    <property type="evidence" value="ECO:0007669"/>
    <property type="project" value="TreeGrafter"/>
</dbReference>
<gene>
    <name evidence="1" type="primary">Acey_s0691.g1574</name>
    <name evidence="1" type="synonym">Acey-wrb-1</name>
    <name evidence="1" type="ORF">Y032_0691g1574</name>
</gene>
<dbReference type="OrthoDB" id="69461at2759"/>
<evidence type="ECO:0000313" key="2">
    <source>
        <dbReference type="Proteomes" id="UP000024635"/>
    </source>
</evidence>
<dbReference type="AlphaFoldDB" id="A0A016WHS9"/>